<feature type="transmembrane region" description="Helical" evidence="7">
    <location>
        <begin position="214"/>
        <end position="235"/>
    </location>
</feature>
<dbReference type="EMBL" id="CP007586">
    <property type="protein sequence ID" value="AHY16441.1"/>
    <property type="molecule type" value="Genomic_DNA"/>
</dbReference>
<feature type="transmembrane region" description="Helical" evidence="7">
    <location>
        <begin position="273"/>
        <end position="290"/>
    </location>
</feature>
<dbReference type="GeneID" id="35765210"/>
<evidence type="ECO:0000256" key="2">
    <source>
        <dbReference type="ARBA" id="ARBA00007362"/>
    </source>
</evidence>
<dbReference type="OrthoDB" id="9810818at2"/>
<dbReference type="GO" id="GO:0005886">
    <property type="term" value="C:plasma membrane"/>
    <property type="evidence" value="ECO:0007669"/>
    <property type="project" value="UniProtKB-SubCell"/>
</dbReference>
<keyword evidence="11" id="KW-1185">Reference proteome</keyword>
<dbReference type="SMR" id="A0A3L8GEU4"/>
<feature type="transmembrane region" description="Helical" evidence="7">
    <location>
        <begin position="152"/>
        <end position="173"/>
    </location>
</feature>
<protein>
    <submittedName>
        <fullName evidence="10">EamA family transporter</fullName>
    </submittedName>
    <submittedName>
        <fullName evidence="9">Multidrug DMT transporter</fullName>
    </submittedName>
</protein>
<sequence length="306" mass="33115">MTGKKGSIMVLIAGIAWGISGVSGQYLMAQGIDVNLLTSLRLLISGIVLCGFAYFKQRSKMKKVLTQKKILCHIMLFSVLGLLLNQYTYLNAIKYTNAGTATVLQYLSPVLILIFVTSKEKRWPSVAEAVAIVLAILGTVIIASHGRWDQLAVTPLGLFWGLTSAVTYAIYIILPARLIEEWGSLVVIGLAMLFAGGSFSLVTRPWNASLVLTFPILMALFGLIAIGSIFAYTVFLKGASLVGPVKGSLLASIEPVASVVFALVLLGDVFYPIDLLGMLLIMLAVFLISVRDLILLRREKAFNAKT</sequence>
<reference evidence="10 12" key="2">
    <citation type="submission" date="2018-06" db="EMBL/GenBank/DDBJ databases">
        <title>Mutators as drivers of adaptation in pathogenic bacteria and a risk factor for host jumps and vaccine escape.</title>
        <authorList>
            <person name="Barnes A.C."/>
            <person name="Silayeva O."/>
        </authorList>
    </citation>
    <scope>NUCLEOTIDE SEQUENCE [LARGE SCALE GENOMIC DNA]</scope>
    <source>
        <strain evidence="10 12">QMA0445</strain>
    </source>
</reference>
<dbReference type="SUPFAM" id="SSF103481">
    <property type="entry name" value="Multidrug resistance efflux transporter EmrE"/>
    <property type="match status" value="2"/>
</dbReference>
<dbReference type="Proteomes" id="UP000025245">
    <property type="component" value="Chromosome"/>
</dbReference>
<accession>A0A3L8GEU4</accession>
<evidence type="ECO:0000256" key="4">
    <source>
        <dbReference type="ARBA" id="ARBA00022692"/>
    </source>
</evidence>
<evidence type="ECO:0000313" key="11">
    <source>
        <dbReference type="Proteomes" id="UP000025245"/>
    </source>
</evidence>
<evidence type="ECO:0000259" key="8">
    <source>
        <dbReference type="Pfam" id="PF00892"/>
    </source>
</evidence>
<organism evidence="10 12">
    <name type="scientific">Streptococcus iniae</name>
    <name type="common">Streptococcus shiloi</name>
    <dbReference type="NCBI Taxonomy" id="1346"/>
    <lineage>
        <taxon>Bacteria</taxon>
        <taxon>Bacillati</taxon>
        <taxon>Bacillota</taxon>
        <taxon>Bacilli</taxon>
        <taxon>Lactobacillales</taxon>
        <taxon>Streptococcaceae</taxon>
        <taxon>Streptococcus</taxon>
    </lineage>
</organism>
<dbReference type="RefSeq" id="WP_003101988.1">
    <property type="nucleotide sequence ID" value="NZ_CP010783.1"/>
</dbReference>
<keyword evidence="3" id="KW-1003">Cell membrane</keyword>
<evidence type="ECO:0000256" key="3">
    <source>
        <dbReference type="ARBA" id="ARBA00022475"/>
    </source>
</evidence>
<keyword evidence="4 7" id="KW-0812">Transmembrane</keyword>
<evidence type="ECO:0000256" key="7">
    <source>
        <dbReference type="SAM" id="Phobius"/>
    </source>
</evidence>
<dbReference type="InterPro" id="IPR050638">
    <property type="entry name" value="AA-Vitamin_Transporters"/>
</dbReference>
<reference evidence="9 11" key="1">
    <citation type="journal article" date="2014" name="Genome Announc.">
        <title>Complete Genome Sequence of a Virulent Strain, Streptococcus iniae ISET0901, Isolated from Diseased Tilapia.</title>
        <authorList>
            <person name="Pridgeon J.W."/>
            <person name="Zhang D."/>
            <person name="Zhang L."/>
        </authorList>
    </citation>
    <scope>NUCLEOTIDE SEQUENCE [LARGE SCALE GENOMIC DNA]</scope>
    <source>
        <strain evidence="9 11">ISET0901</strain>
    </source>
</reference>
<dbReference type="Proteomes" id="UP000269148">
    <property type="component" value="Unassembled WGS sequence"/>
</dbReference>
<name>A0A3L8GEU4_STRIN</name>
<evidence type="ECO:0000313" key="10">
    <source>
        <dbReference type="EMBL" id="RLU55559.1"/>
    </source>
</evidence>
<feature type="transmembrane region" description="Helical" evidence="7">
    <location>
        <begin position="70"/>
        <end position="89"/>
    </location>
</feature>
<dbReference type="KEGG" id="sio:DW64_08275"/>
<feature type="transmembrane region" description="Helical" evidence="7">
    <location>
        <begin position="185"/>
        <end position="202"/>
    </location>
</feature>
<keyword evidence="5 7" id="KW-1133">Transmembrane helix</keyword>
<feature type="transmembrane region" description="Helical" evidence="7">
    <location>
        <begin position="247"/>
        <end position="267"/>
    </location>
</feature>
<evidence type="ECO:0000313" key="9">
    <source>
        <dbReference type="EMBL" id="AHY16441.1"/>
    </source>
</evidence>
<evidence type="ECO:0000256" key="5">
    <source>
        <dbReference type="ARBA" id="ARBA00022989"/>
    </source>
</evidence>
<proteinExistence type="inferred from homology"/>
<dbReference type="Pfam" id="PF00892">
    <property type="entry name" value="EamA"/>
    <property type="match status" value="2"/>
</dbReference>
<feature type="domain" description="EamA" evidence="8">
    <location>
        <begin position="5"/>
        <end position="143"/>
    </location>
</feature>
<evidence type="ECO:0000256" key="6">
    <source>
        <dbReference type="ARBA" id="ARBA00023136"/>
    </source>
</evidence>
<feature type="transmembrane region" description="Helical" evidence="7">
    <location>
        <begin position="34"/>
        <end position="55"/>
    </location>
</feature>
<dbReference type="InterPro" id="IPR000620">
    <property type="entry name" value="EamA_dom"/>
</dbReference>
<feature type="transmembrane region" description="Helical" evidence="7">
    <location>
        <begin position="7"/>
        <end position="28"/>
    </location>
</feature>
<dbReference type="PANTHER" id="PTHR32322:SF18">
    <property type="entry name" value="S-ADENOSYLMETHIONINE_S-ADENOSYLHOMOCYSTEINE TRANSPORTER"/>
    <property type="match status" value="1"/>
</dbReference>
<dbReference type="KEGG" id="siz:SI82_08390"/>
<comment type="similarity">
    <text evidence="2">Belongs to the EamA transporter family.</text>
</comment>
<comment type="subcellular location">
    <subcellularLocation>
        <location evidence="1">Cell membrane</location>
        <topology evidence="1">Multi-pass membrane protein</topology>
    </subcellularLocation>
</comment>
<dbReference type="AlphaFoldDB" id="A0A3L8GEU4"/>
<dbReference type="InterPro" id="IPR037185">
    <property type="entry name" value="EmrE-like"/>
</dbReference>
<feature type="transmembrane region" description="Helical" evidence="7">
    <location>
        <begin position="129"/>
        <end position="146"/>
    </location>
</feature>
<evidence type="ECO:0000256" key="1">
    <source>
        <dbReference type="ARBA" id="ARBA00004651"/>
    </source>
</evidence>
<feature type="transmembrane region" description="Helical" evidence="7">
    <location>
        <begin position="95"/>
        <end position="117"/>
    </location>
</feature>
<dbReference type="STRING" id="1346.BMF34_08300"/>
<keyword evidence="6 7" id="KW-0472">Membrane</keyword>
<dbReference type="KEGG" id="siq:DQ08_08290"/>
<dbReference type="EMBL" id="QLQD01000074">
    <property type="protein sequence ID" value="RLU55559.1"/>
    <property type="molecule type" value="Genomic_DNA"/>
</dbReference>
<evidence type="ECO:0000313" key="12">
    <source>
        <dbReference type="Proteomes" id="UP000269148"/>
    </source>
</evidence>
<feature type="domain" description="EamA" evidence="8">
    <location>
        <begin position="156"/>
        <end position="289"/>
    </location>
</feature>
<gene>
    <name evidence="10" type="ORF">DIY07_08400</name>
    <name evidence="9" type="ORF">DQ08_08290</name>
</gene>
<dbReference type="PANTHER" id="PTHR32322">
    <property type="entry name" value="INNER MEMBRANE TRANSPORTER"/>
    <property type="match status" value="1"/>
</dbReference>